<reference evidence="12 13" key="1">
    <citation type="submission" date="2017-05" db="EMBL/GenBank/DDBJ databases">
        <authorList>
            <person name="Varghese N."/>
            <person name="Submissions S."/>
        </authorList>
    </citation>
    <scope>NUCLEOTIDE SEQUENCE [LARGE SCALE GENOMIC DNA]</scope>
    <source>
        <strain evidence="12 13">DSM 27040</strain>
    </source>
</reference>
<evidence type="ECO:0000256" key="5">
    <source>
        <dbReference type="ARBA" id="ARBA00022801"/>
    </source>
</evidence>
<dbReference type="RefSeq" id="WP_142531677.1">
    <property type="nucleotide sequence ID" value="NZ_FXTB01000001.1"/>
</dbReference>
<dbReference type="PANTHER" id="PTHR43253">
    <property type="entry name" value="TRICORN PROTEASE HOMOLOG 2-RELATED"/>
    <property type="match status" value="1"/>
</dbReference>
<dbReference type="InterPro" id="IPR012393">
    <property type="entry name" value="Tricorn_protease"/>
</dbReference>
<comment type="function">
    <text evidence="7">Degrades oligopeptides.</text>
</comment>
<evidence type="ECO:0000313" key="13">
    <source>
        <dbReference type="Proteomes" id="UP000319040"/>
    </source>
</evidence>
<feature type="active site" description="Charge relay system" evidence="8">
    <location>
        <position position="1045"/>
    </location>
</feature>
<keyword evidence="3 7" id="KW-0963">Cytoplasm</keyword>
<organism evidence="12 13">
    <name type="scientific">Saccharicrinis carchari</name>
    <dbReference type="NCBI Taxonomy" id="1168039"/>
    <lineage>
        <taxon>Bacteria</taxon>
        <taxon>Pseudomonadati</taxon>
        <taxon>Bacteroidota</taxon>
        <taxon>Bacteroidia</taxon>
        <taxon>Marinilabiliales</taxon>
        <taxon>Marinilabiliaceae</taxon>
        <taxon>Saccharicrinis</taxon>
    </lineage>
</organism>
<dbReference type="GO" id="GO:0006508">
    <property type="term" value="P:proteolysis"/>
    <property type="evidence" value="ECO:0007669"/>
    <property type="project" value="UniProtKB-UniRule"/>
</dbReference>
<gene>
    <name evidence="12" type="ORF">SAMN06265379_101281</name>
</gene>
<dbReference type="AlphaFoldDB" id="A0A521ANU5"/>
<dbReference type="InterPro" id="IPR005151">
    <property type="entry name" value="Tail-specific_protease"/>
</dbReference>
<feature type="signal peptide" evidence="10">
    <location>
        <begin position="1"/>
        <end position="23"/>
    </location>
</feature>
<dbReference type="Gene3D" id="2.130.10.10">
    <property type="entry name" value="YVTN repeat-like/Quinoprotein amine dehydrogenase"/>
    <property type="match status" value="1"/>
</dbReference>
<keyword evidence="10" id="KW-0732">Signal</keyword>
<dbReference type="InterPro" id="IPR029045">
    <property type="entry name" value="ClpP/crotonase-like_dom_sf"/>
</dbReference>
<proteinExistence type="inferred from homology"/>
<sequence length="1104" mass="122995">MKKLILLCIVLTGSLGASSQISAKLMRYMDVSDTQITFVYGGDIWLVAKDGGTAMQITHSPGEESWPRFSPDGKEIAYTANYNGNADVYVIPVTGGVPVRVTYNTYSDRMIDWHPDGQRLLFASGRNSGIGRLKKFFMVDKNGGLPLELNIPYGELASFSPDGSKLTYITKITENYPFKRYRGGLTSDIIIYDFNTNETQRVTTHEANDGKPAWVGDKVFFLSDRDTNMRLNIWEYDTQTEAITQVTDFDDFDISFLSGHDDELVFEKGGELFVMSTPSQVATQINVNVVSDLSAEIPRLKNVGKEIRNASASPGGKRIAFEARGELFNVPVKEGFTLNITQSSDAFDQNPAWSPDGKKIAYWSDRSGEYEIWLQDSQKQSPPTQLTNRGKGFGYTIHWSPDSKKIAFMDETNTIAIIDVANGQLTMAGKSEWNIGHWNRYGFSLSWSPDSKWLAYSLGQENANGAITVFDIENKQEHQITSGFYDDSDPVFATDGKYLFYLTNRNMNAAYSSLGDGTWIYPNSTQIAAIALKQDTPALLAAKNDTVEIKADKKGDDKKNEDTSKKKKKGIKEKDEDNGDKKDKGIKVEIDLINTEARLEILPPKAGNIGGIAAFDGKVVYLRRPNTGSNDKENTLYLFDLKKKEEKKIIDNVSGVSITADGKALLVRAKGKYGIVKPEPGQKIDKPIPTSDMTMNWVPKEEWKQIFTDTWRRHRDFFYDPNMHGVDWDALRIRYGRLVEDARTRSDINSLQASLVAELSAGHTYAGGGDMERAPSLGGGFLGIDWEQEGNLFKIKRIVKPAAWDTQTRSPFDKPGVKAKVGDYIHSVNGISLKAAIDPAASFEGLAGKTVLLKISSTGKAKDARDIIVKCLTGGEERNLRYLEWIENNRMMVDKLSDGQLGYVYMSNTSSQGQMELVRMYYGQLDKKGFIIDERFNGGGQLADRFMELLQRPVNCHLHWRHGKDHRSPVKTNTGPMGMLINGWAGSGGDGLPWAFKTLKAGPIVGERTLGILVGPATGHRLIDGGSITVPGARLYDNAGHWFWEGEGVRPDFKVWDDPNILMQGRDPQMEKVVEEVMKEVKENKHLITPAPPLEDRTSKGLQK</sequence>
<evidence type="ECO:0000313" key="12">
    <source>
        <dbReference type="EMBL" id="SMO36421.1"/>
    </source>
</evidence>
<dbReference type="Pfam" id="PF26550">
    <property type="entry name" value="Tricorn_2nd"/>
    <property type="match status" value="1"/>
</dbReference>
<dbReference type="Pfam" id="PF14685">
    <property type="entry name" value="PDZ_Tricorn"/>
    <property type="match status" value="1"/>
</dbReference>
<evidence type="ECO:0000256" key="9">
    <source>
        <dbReference type="SAM" id="MobiDB-lite"/>
    </source>
</evidence>
<dbReference type="Proteomes" id="UP000319040">
    <property type="component" value="Unassembled WGS sequence"/>
</dbReference>
<dbReference type="EMBL" id="FXTB01000001">
    <property type="protein sequence ID" value="SMO36421.1"/>
    <property type="molecule type" value="Genomic_DNA"/>
</dbReference>
<dbReference type="GO" id="GO:0008236">
    <property type="term" value="F:serine-type peptidase activity"/>
    <property type="evidence" value="ECO:0007669"/>
    <property type="project" value="UniProtKB-UniRule"/>
</dbReference>
<dbReference type="SUPFAM" id="SSF52096">
    <property type="entry name" value="ClpP/crotonase"/>
    <property type="match status" value="1"/>
</dbReference>
<dbReference type="EC" id="3.4.21.-" evidence="7"/>
<evidence type="ECO:0000256" key="8">
    <source>
        <dbReference type="PIRSR" id="PIRSR036421-1"/>
    </source>
</evidence>
<accession>A0A521ANU5</accession>
<dbReference type="PIRSF" id="PIRSF036421">
    <property type="entry name" value="Tricorn_protease"/>
    <property type="match status" value="1"/>
</dbReference>
<feature type="active site" description="Charge relay system" evidence="8">
    <location>
        <position position="763"/>
    </location>
</feature>
<feature type="domain" description="Tail specific protease" evidence="11">
    <location>
        <begin position="864"/>
        <end position="1056"/>
    </location>
</feature>
<dbReference type="Pfam" id="PF03572">
    <property type="entry name" value="Peptidase_S41"/>
    <property type="match status" value="1"/>
</dbReference>
<dbReference type="InterPro" id="IPR036034">
    <property type="entry name" value="PDZ_sf"/>
</dbReference>
<evidence type="ECO:0000256" key="7">
    <source>
        <dbReference type="PIRNR" id="PIRNR036421"/>
    </source>
</evidence>
<keyword evidence="5 7" id="KW-0378">Hydrolase</keyword>
<comment type="similarity">
    <text evidence="2 7">Belongs to the peptidase S41B family.</text>
</comment>
<evidence type="ECO:0000259" key="11">
    <source>
        <dbReference type="SMART" id="SM00245"/>
    </source>
</evidence>
<dbReference type="Gene3D" id="2.120.10.60">
    <property type="entry name" value="Tricorn protease N-terminal domain"/>
    <property type="match status" value="1"/>
</dbReference>
<evidence type="ECO:0000256" key="2">
    <source>
        <dbReference type="ARBA" id="ARBA00008524"/>
    </source>
</evidence>
<keyword evidence="13" id="KW-1185">Reference proteome</keyword>
<dbReference type="Gene3D" id="2.30.42.10">
    <property type="match status" value="1"/>
</dbReference>
<dbReference type="CDD" id="cd07562">
    <property type="entry name" value="Peptidase_S41_TRI"/>
    <property type="match status" value="1"/>
</dbReference>
<dbReference type="Gene3D" id="3.90.226.10">
    <property type="entry name" value="2-enoyl-CoA Hydratase, Chain A, domain 1"/>
    <property type="match status" value="1"/>
</dbReference>
<dbReference type="Pfam" id="PF26549">
    <property type="entry name" value="Tricorn_N"/>
    <property type="match status" value="1"/>
</dbReference>
<protein>
    <recommendedName>
        <fullName evidence="7">Tricorn protease homolog</fullName>
        <ecNumber evidence="7">3.4.21.-</ecNumber>
    </recommendedName>
</protein>
<evidence type="ECO:0000256" key="1">
    <source>
        <dbReference type="ARBA" id="ARBA00004496"/>
    </source>
</evidence>
<feature type="compositionally biased region" description="Basic and acidic residues" evidence="9">
    <location>
        <begin position="553"/>
        <end position="564"/>
    </location>
</feature>
<name>A0A521ANU5_SACCC</name>
<dbReference type="Gene3D" id="3.30.750.44">
    <property type="match status" value="1"/>
</dbReference>
<keyword evidence="4 7" id="KW-0645">Protease</keyword>
<dbReference type="PANTHER" id="PTHR43253:SF1">
    <property type="entry name" value="TRICORN PROTEASE HOMOLOG 2-RELATED"/>
    <property type="match status" value="1"/>
</dbReference>
<feature type="region of interest" description="Disordered" evidence="9">
    <location>
        <begin position="553"/>
        <end position="580"/>
    </location>
</feature>
<keyword evidence="6 7" id="KW-0720">Serine protease</keyword>
<evidence type="ECO:0000256" key="10">
    <source>
        <dbReference type="SAM" id="SignalP"/>
    </source>
</evidence>
<feature type="compositionally biased region" description="Basic and acidic residues" evidence="9">
    <location>
        <begin position="1094"/>
        <end position="1104"/>
    </location>
</feature>
<dbReference type="Pfam" id="PF14684">
    <property type="entry name" value="Tricorn_C1"/>
    <property type="match status" value="1"/>
</dbReference>
<comment type="subcellular location">
    <subcellularLocation>
        <location evidence="1 7">Cytoplasm</location>
    </subcellularLocation>
</comment>
<feature type="active site" description="Nucleophile" evidence="8">
    <location>
        <position position="987"/>
    </location>
</feature>
<dbReference type="GO" id="GO:0005737">
    <property type="term" value="C:cytoplasm"/>
    <property type="evidence" value="ECO:0007669"/>
    <property type="project" value="UniProtKB-SubCell"/>
</dbReference>
<evidence type="ECO:0000256" key="4">
    <source>
        <dbReference type="ARBA" id="ARBA00022670"/>
    </source>
</evidence>
<dbReference type="InterPro" id="IPR015943">
    <property type="entry name" value="WD40/YVTN_repeat-like_dom_sf"/>
</dbReference>
<feature type="chain" id="PRO_5021919011" description="Tricorn protease homolog" evidence="10">
    <location>
        <begin position="24"/>
        <end position="1104"/>
    </location>
</feature>
<dbReference type="InterPro" id="IPR029414">
    <property type="entry name" value="Tricorn_PDZ"/>
</dbReference>
<dbReference type="OrthoDB" id="9815657at2"/>
<feature type="region of interest" description="Disordered" evidence="9">
    <location>
        <begin position="1084"/>
        <end position="1104"/>
    </location>
</feature>
<dbReference type="InterPro" id="IPR028204">
    <property type="entry name" value="Tricorn_C1"/>
</dbReference>
<dbReference type="SMART" id="SM00245">
    <property type="entry name" value="TSPc"/>
    <property type="match status" value="1"/>
</dbReference>
<dbReference type="SUPFAM" id="SSF50156">
    <property type="entry name" value="PDZ domain-like"/>
    <property type="match status" value="1"/>
</dbReference>
<evidence type="ECO:0000256" key="3">
    <source>
        <dbReference type="ARBA" id="ARBA00022490"/>
    </source>
</evidence>
<dbReference type="SUPFAM" id="SSF82171">
    <property type="entry name" value="DPP6 N-terminal domain-like"/>
    <property type="match status" value="3"/>
</dbReference>
<evidence type="ECO:0000256" key="6">
    <source>
        <dbReference type="ARBA" id="ARBA00022825"/>
    </source>
</evidence>